<reference evidence="3" key="1">
    <citation type="journal article" date="2014" name="Proc. Natl. Acad. Sci. U.S.A.">
        <title>Extensive sampling of basidiomycete genomes demonstrates inadequacy of the white-rot/brown-rot paradigm for wood decay fungi.</title>
        <authorList>
            <person name="Riley R."/>
            <person name="Salamov A.A."/>
            <person name="Brown D.W."/>
            <person name="Nagy L.G."/>
            <person name="Floudas D."/>
            <person name="Held B.W."/>
            <person name="Levasseur A."/>
            <person name="Lombard V."/>
            <person name="Morin E."/>
            <person name="Otillar R."/>
            <person name="Lindquist E.A."/>
            <person name="Sun H."/>
            <person name="LaButti K.M."/>
            <person name="Schmutz J."/>
            <person name="Jabbour D."/>
            <person name="Luo H."/>
            <person name="Baker S.E."/>
            <person name="Pisabarro A.G."/>
            <person name="Walton J.D."/>
            <person name="Blanchette R.A."/>
            <person name="Henrissat B."/>
            <person name="Martin F."/>
            <person name="Cullen D."/>
            <person name="Hibbett D.S."/>
            <person name="Grigoriev I.V."/>
        </authorList>
    </citation>
    <scope>NUCLEOTIDE SEQUENCE [LARGE SCALE GENOMIC DNA]</scope>
    <source>
        <strain evidence="3">CBS 339.88</strain>
    </source>
</reference>
<accession>A0A067T9C1</accession>
<organism evidence="2 3">
    <name type="scientific">Galerina marginata (strain CBS 339.88)</name>
    <dbReference type="NCBI Taxonomy" id="685588"/>
    <lineage>
        <taxon>Eukaryota</taxon>
        <taxon>Fungi</taxon>
        <taxon>Dikarya</taxon>
        <taxon>Basidiomycota</taxon>
        <taxon>Agaricomycotina</taxon>
        <taxon>Agaricomycetes</taxon>
        <taxon>Agaricomycetidae</taxon>
        <taxon>Agaricales</taxon>
        <taxon>Agaricineae</taxon>
        <taxon>Strophariaceae</taxon>
        <taxon>Galerina</taxon>
    </lineage>
</organism>
<gene>
    <name evidence="2" type="ORF">GALMADRAFT_248100</name>
</gene>
<feature type="region of interest" description="Disordered" evidence="1">
    <location>
        <begin position="141"/>
        <end position="231"/>
    </location>
</feature>
<evidence type="ECO:0000313" key="2">
    <source>
        <dbReference type="EMBL" id="KDR75598.1"/>
    </source>
</evidence>
<feature type="compositionally biased region" description="Polar residues" evidence="1">
    <location>
        <begin position="28"/>
        <end position="38"/>
    </location>
</feature>
<dbReference type="AlphaFoldDB" id="A0A067T9C1"/>
<dbReference type="HOGENOM" id="CLU_541914_0_0_1"/>
<evidence type="ECO:0000256" key="1">
    <source>
        <dbReference type="SAM" id="MobiDB-lite"/>
    </source>
</evidence>
<feature type="region of interest" description="Disordered" evidence="1">
    <location>
        <begin position="60"/>
        <end position="111"/>
    </location>
</feature>
<feature type="compositionally biased region" description="Low complexity" evidence="1">
    <location>
        <begin position="211"/>
        <end position="225"/>
    </location>
</feature>
<feature type="compositionally biased region" description="Polar residues" evidence="1">
    <location>
        <begin position="199"/>
        <end position="210"/>
    </location>
</feature>
<evidence type="ECO:0000313" key="3">
    <source>
        <dbReference type="Proteomes" id="UP000027222"/>
    </source>
</evidence>
<dbReference type="EMBL" id="KL142380">
    <property type="protein sequence ID" value="KDR75598.1"/>
    <property type="molecule type" value="Genomic_DNA"/>
</dbReference>
<feature type="region of interest" description="Disordered" evidence="1">
    <location>
        <begin position="16"/>
        <end position="39"/>
    </location>
</feature>
<name>A0A067T9C1_GALM3</name>
<feature type="compositionally biased region" description="Polar residues" evidence="1">
    <location>
        <begin position="92"/>
        <end position="104"/>
    </location>
</feature>
<protein>
    <submittedName>
        <fullName evidence="2">Uncharacterized protein</fullName>
    </submittedName>
</protein>
<dbReference type="OrthoDB" id="2963154at2759"/>
<proteinExistence type="predicted"/>
<sequence>MAHDFSVFDRPDLNVRMTSRRRLPHRSATATPSTQNGFGPNPVTYSAFLGMFDQASSPVANGNGPYLRHPSRSPTENGFSFHPFDPPGPSRAHSSTYQGFQSPPSDVESGWTKDVLGRDQWIGHAKIDDDEDDAAAAVSVNLGEDDETDNLATPPPRSTVRLSWPSTDRHTNGHGQDAIPLNSTPPPCPRPRKLPSLRETTSGSDNHSFKPTSASTPAMAPPTIAGPSSSTAIDDPIEVALVKENLELLATCTEDVKVMETYFFVHPIELSTHIDLCSKLQDALRSLHNTLTHRAKMGAEEWHVRSSAWHHKYAKRLLSLRTTLQRLSRMRELIENQPLRPRQRLAIQTKLEQHEAKLGDLASKYTVAFDRLRLRHLHFLLTQSTMKAKQQKAQKTRLMSRASFEREWTDGKALRATLRHAFHDLRQEYYNSSSRSARHTYAP</sequence>
<dbReference type="Proteomes" id="UP000027222">
    <property type="component" value="Unassembled WGS sequence"/>
</dbReference>
<keyword evidence="3" id="KW-1185">Reference proteome</keyword>